<dbReference type="RefSeq" id="YP_009021506.1">
    <property type="nucleotide sequence ID" value="NC_023859.1"/>
</dbReference>
<organism evidence="1 2">
    <name type="scientific">Microbacterium phage vB_MoxS-ISF9</name>
    <dbReference type="NCBI Taxonomy" id="1458670"/>
    <lineage>
        <taxon>Viruses</taxon>
        <taxon>Duplodnaviria</taxon>
        <taxon>Heunggongvirae</taxon>
        <taxon>Uroviricota</taxon>
        <taxon>Caudoviricetes</taxon>
        <taxon>Farahnazvirus</taxon>
        <taxon>Farahnazvirus ISF9</taxon>
    </lineage>
</organism>
<gene>
    <name evidence="1" type="ORF">ISF9_061</name>
</gene>
<keyword evidence="2" id="KW-1185">Reference proteome</keyword>
<evidence type="ECO:0000313" key="2">
    <source>
        <dbReference type="Proteomes" id="UP000019700"/>
    </source>
</evidence>
<protein>
    <submittedName>
        <fullName evidence="1">Uncharacterized protein</fullName>
    </submittedName>
</protein>
<dbReference type="GeneID" id="18938372"/>
<evidence type="ECO:0000313" key="1">
    <source>
        <dbReference type="EMBL" id="AHL18531.1"/>
    </source>
</evidence>
<proteinExistence type="predicted"/>
<sequence length="66" mass="7327">MAKQASAMTKTKAGASVRVYAAVTPDGTQVQLWSKHRSYGFWNLYRLEGGKLTARSLRILLGEERA</sequence>
<dbReference type="EMBL" id="KJ173786">
    <property type="protein sequence ID" value="AHL18531.1"/>
    <property type="molecule type" value="Genomic_DNA"/>
</dbReference>
<dbReference type="Proteomes" id="UP000019700">
    <property type="component" value="Genome"/>
</dbReference>
<accession>W8PF89</accession>
<dbReference type="KEGG" id="vg:18938372"/>
<reference evidence="1 2" key="1">
    <citation type="journal article" date="2014" name="Arch. Virol.">
        <title>Complete genome sequence of a novel phage, vB_MoxS-ISF9, infecting methylotrophic Microbacterium: first report of a virulent Microbacterium phage.</title>
        <authorList>
            <person name="Zamani I."/>
            <person name="Bouzari M."/>
            <person name="Emtiazi G."/>
            <person name="Ghasemi S.M."/>
            <person name="Chang H.I."/>
        </authorList>
    </citation>
    <scope>NUCLEOTIDE SEQUENCE [LARGE SCALE GENOMIC DNA]</scope>
</reference>
<name>W8PF89_9CAUD</name>